<proteinExistence type="predicted"/>
<gene>
    <name evidence="1" type="ORF">NO263_03355</name>
</gene>
<evidence type="ECO:0000313" key="2">
    <source>
        <dbReference type="Proteomes" id="UP001526337"/>
    </source>
</evidence>
<comment type="caution">
    <text evidence="1">The sequence shown here is derived from an EMBL/GenBank/DDBJ whole genome shotgun (WGS) entry which is preliminary data.</text>
</comment>
<organism evidence="1 2">
    <name type="scientific">Gluconacetobacter entanii</name>
    <dbReference type="NCBI Taxonomy" id="108528"/>
    <lineage>
        <taxon>Bacteria</taxon>
        <taxon>Pseudomonadati</taxon>
        <taxon>Pseudomonadota</taxon>
        <taxon>Alphaproteobacteria</taxon>
        <taxon>Acetobacterales</taxon>
        <taxon>Acetobacteraceae</taxon>
        <taxon>Gluconacetobacter</taxon>
    </lineage>
</organism>
<dbReference type="EMBL" id="JANGSQ010000084">
    <property type="protein sequence ID" value="MCW4589612.1"/>
    <property type="molecule type" value="Genomic_DNA"/>
</dbReference>
<evidence type="ECO:0000313" key="1">
    <source>
        <dbReference type="EMBL" id="MCW4589612.1"/>
    </source>
</evidence>
<accession>A0ABT3K3F1</accession>
<sequence length="81" mass="9125">MAIAKRSKLTWNELRASGRHGLGYEKIGRSSMKVAIPAFITEETPIISFRCAAMAPMVGYRGGRVFYVVWIDRAFDVYDHG</sequence>
<dbReference type="RefSeq" id="WP_171790742.1">
    <property type="nucleotide sequence ID" value="NZ_JABJWD010000054.1"/>
</dbReference>
<dbReference type="Proteomes" id="UP001526337">
    <property type="component" value="Unassembled WGS sequence"/>
</dbReference>
<name>A0ABT3K3F1_9PROT</name>
<protein>
    <submittedName>
        <fullName evidence="1">Uncharacterized protein</fullName>
    </submittedName>
</protein>
<keyword evidence="2" id="KW-1185">Reference proteome</keyword>
<reference evidence="1 2" key="1">
    <citation type="submission" date="2022-07" db="EMBL/GenBank/DDBJ databases">
        <title>Genome stability of Gluconacetobacter entanii AV429.</title>
        <authorList>
            <person name="Trcek J."/>
            <person name="Cepec E."/>
        </authorList>
    </citation>
    <scope>NUCLEOTIDE SEQUENCE [LARGE SCALE GENOMIC DNA]</scope>
    <source>
        <strain evidence="1 2">AV429_2022</strain>
    </source>
</reference>